<keyword evidence="3" id="KW-1185">Reference proteome</keyword>
<evidence type="ECO:0000256" key="1">
    <source>
        <dbReference type="SAM" id="MobiDB-lite"/>
    </source>
</evidence>
<dbReference type="EMBL" id="JBEPLV010000009">
    <property type="protein sequence ID" value="MET3549637.1"/>
    <property type="molecule type" value="Genomic_DNA"/>
</dbReference>
<accession>A0ABV2FCY3</accession>
<sequence>MKKPRTVITILGSAGGVAKAILSVLEKSLGDARDPIHSFILHSKILLIDLNQQDVAYYSSFMPRLIQQASLYQFDLTNLERFRLHLSETGTTHVIDVSWADTVDMLHCCDQAGVHYINTALECPAVDEIENLAEYSLLERYHVFQEGRKSVANSKAIIGSGMNPGVVQWMAIQLMKKHSGEKPLACYIVEHDDSLYKNRSLLKDKTIYSTWSPECFLDEAILNYPVFMKRRIPFIMQLPVYELEFKVTLGDKQFYGSLMPHEEVLSLGHAFDLETGFIYRVSEYTIDLIRGHLDTIDDLWDWNHQVLDPSVGEVGGQDLVGVLLVYPDKERYMYNVLSSDEIYPIYHTNATYFQVACGIYGALSTLLKDDIPHGAYFVDELLMQTDSRYGDYLSYYMKDFVVGKNPSSDGMLLDRMKRKPDSRGGGPNGLSASVSYTQTSSPYVDCLFEP</sequence>
<organism evidence="2 3">
    <name type="scientific">Paenibacillus favisporus</name>
    <dbReference type="NCBI Taxonomy" id="221028"/>
    <lineage>
        <taxon>Bacteria</taxon>
        <taxon>Bacillati</taxon>
        <taxon>Bacillota</taxon>
        <taxon>Bacilli</taxon>
        <taxon>Bacillales</taxon>
        <taxon>Paenibacillaceae</taxon>
        <taxon>Paenibacillus</taxon>
    </lineage>
</organism>
<name>A0ABV2FCY3_9BACL</name>
<reference evidence="2 3" key="1">
    <citation type="submission" date="2024-06" db="EMBL/GenBank/DDBJ databases">
        <title>Genomic Encyclopedia of Type Strains, Phase IV (KMG-IV): sequencing the most valuable type-strain genomes for metagenomic binning, comparative biology and taxonomic classification.</title>
        <authorList>
            <person name="Goeker M."/>
        </authorList>
    </citation>
    <scope>NUCLEOTIDE SEQUENCE [LARGE SCALE GENOMIC DNA]</scope>
    <source>
        <strain evidence="2 3">DSM 17253</strain>
    </source>
</reference>
<evidence type="ECO:0000313" key="2">
    <source>
        <dbReference type="EMBL" id="MET3549637.1"/>
    </source>
</evidence>
<proteinExistence type="predicted"/>
<feature type="region of interest" description="Disordered" evidence="1">
    <location>
        <begin position="411"/>
        <end position="436"/>
    </location>
</feature>
<dbReference type="Gene3D" id="3.30.360.30">
    <property type="entry name" value="homospermidine synthase like"/>
    <property type="match status" value="1"/>
</dbReference>
<feature type="compositionally biased region" description="Basic and acidic residues" evidence="1">
    <location>
        <begin position="412"/>
        <end position="422"/>
    </location>
</feature>
<dbReference type="Proteomes" id="UP001549098">
    <property type="component" value="Unassembled WGS sequence"/>
</dbReference>
<dbReference type="InterPro" id="IPR023181">
    <property type="entry name" value="Homospermid_syn-like_C"/>
</dbReference>
<protein>
    <submittedName>
        <fullName evidence="2">Homospermidine synthase</fullName>
    </submittedName>
</protein>
<evidence type="ECO:0000313" key="3">
    <source>
        <dbReference type="Proteomes" id="UP001549098"/>
    </source>
</evidence>
<comment type="caution">
    <text evidence="2">The sequence shown here is derived from an EMBL/GenBank/DDBJ whole genome shotgun (WGS) entry which is preliminary data.</text>
</comment>
<gene>
    <name evidence="2" type="ORF">ABID47_006298</name>
</gene>